<protein>
    <submittedName>
        <fullName evidence="2">Conserved repeat domain-containing protein</fullName>
    </submittedName>
</protein>
<keyword evidence="3" id="KW-1185">Reference proteome</keyword>
<dbReference type="NCBIfam" id="TIGR01451">
    <property type="entry name" value="B_ant_repeat"/>
    <property type="match status" value="1"/>
</dbReference>
<dbReference type="Pfam" id="PF24346">
    <property type="entry name" value="DUF7507"/>
    <property type="match status" value="1"/>
</dbReference>
<dbReference type="STRING" id="370979.SAMN05443663_103296"/>
<evidence type="ECO:0000313" key="2">
    <source>
        <dbReference type="EMBL" id="SHG61050.1"/>
    </source>
</evidence>
<evidence type="ECO:0000313" key="3">
    <source>
        <dbReference type="Proteomes" id="UP000184071"/>
    </source>
</evidence>
<proteinExistence type="predicted"/>
<organism evidence="2 3">
    <name type="scientific">Flavobacterium defluvii</name>
    <dbReference type="NCBI Taxonomy" id="370979"/>
    <lineage>
        <taxon>Bacteria</taxon>
        <taxon>Pseudomonadati</taxon>
        <taxon>Bacteroidota</taxon>
        <taxon>Flavobacteriia</taxon>
        <taxon>Flavobacteriales</taxon>
        <taxon>Flavobacteriaceae</taxon>
        <taxon>Flavobacterium</taxon>
    </lineage>
</organism>
<dbReference type="AlphaFoldDB" id="A0A1M5L7W0"/>
<sequence>MPQKLLLFTRSLLKRIVFVFFLISLKMSAQLTAVSRIYTDWNGYWTSNSTTGVGNRPDRENNLLAFAWNGTTYSTGVDNAVLTSHSVAFSAQKFRALKIQSLGSTSSSYFLQGSMIDGSAGTATLVPALAGSTASGAELASRLTDGSSGLSIGTGVANIKAGTAEFKVGTNNLNLAGIGDGVPDLIVTQVADPGGTPDTFKFIDASGNTVGTELSIKFDAVTPIGTYSLDLFKMDGTIGFPAASTRDIRMLAIETSQFGITSANAAQVDRFVVTFSGSSDCAFIAFNTNSLKIAELSLIKTASMPSCGKVGDVINYTFNVKNTGEVPITDIRVTDPMPGVTITGNPIASLAAGATATLTGTYTITAADVNLGRVINSAKVSGTDPSLNIVEDISGHTYTDNISTSIDLLAPPAIGTISDVSCTAAGSVVLNNLPASGTWTIERTPGSVTYTGSGTSTTISGLTANTYTFRVTNSTGCKSPSSLSAAITDQSSTTWNGTAWSNGTPTATKRAVFSGAFAITSDLNLCSCTINNGVNITVPSGRTLTITNAVTVNSGGSLTFDNNASLVQINNVANSGNIVYKRDTQPVRRMDFTYWSTPVTATPSYTLHDLSPTTLADKYYSYDSNTGWVINYNGTLPMAPGKGYIVRAPQGFDLVTSSVYSATFTGVPNNGDISFTPVATKWNLIGNPYPSAIDADILINNTGVGALYFWTHNSPPNGSVVGDAKYNYTTNDYAVYTLTGSTGTASGAATHLGKIAAGQAFFFKASTGNNIVFTNSMRVAGNNSQFFKTTQTNIEKNRLWLNFSNAEGAYKQALIGYIEGATNSFDQNYDAATLNGNTFVDFYSINDAKKLTVQGRAIPFEEEDVIPLGYKTTAAGEFIIAIDHTDGLFDGQKVYLEDKVNNVIHDLKAGDYKFTTEIGTFTDRFNLRYANKTLGTGDLENVKDGLLVSVKDKIVKVTSSKENIKEVNIYDITGKLLYNKKKVGALELSISNLQSSNQVLLVKVTLENNFTTTRKIIIK</sequence>
<dbReference type="NCBIfam" id="NF033708">
    <property type="entry name" value="T9SS_Cterm_ChiA"/>
    <property type="match status" value="1"/>
</dbReference>
<dbReference type="Proteomes" id="UP000184071">
    <property type="component" value="Unassembled WGS sequence"/>
</dbReference>
<gene>
    <name evidence="2" type="ORF">SAMN05443663_103296</name>
</gene>
<feature type="domain" description="DUF7507" evidence="1">
    <location>
        <begin position="295"/>
        <end position="392"/>
    </location>
</feature>
<dbReference type="Gene3D" id="2.60.40.10">
    <property type="entry name" value="Immunoglobulins"/>
    <property type="match status" value="1"/>
</dbReference>
<dbReference type="EMBL" id="FQWC01000003">
    <property type="protein sequence ID" value="SHG61050.1"/>
    <property type="molecule type" value="Genomic_DNA"/>
</dbReference>
<accession>A0A1M5L7W0</accession>
<name>A0A1M5L7W0_9FLAO</name>
<dbReference type="RefSeq" id="WP_084538611.1">
    <property type="nucleotide sequence ID" value="NZ_FQWC01000003.1"/>
</dbReference>
<dbReference type="InterPro" id="IPR047589">
    <property type="entry name" value="DUF11_rpt"/>
</dbReference>
<dbReference type="OrthoDB" id="1652165at2"/>
<reference evidence="3" key="1">
    <citation type="submission" date="2016-11" db="EMBL/GenBank/DDBJ databases">
        <authorList>
            <person name="Varghese N."/>
            <person name="Submissions S."/>
        </authorList>
    </citation>
    <scope>NUCLEOTIDE SEQUENCE [LARGE SCALE GENOMIC DNA]</scope>
    <source>
        <strain evidence="3">DSM 17963</strain>
    </source>
</reference>
<dbReference type="InterPro" id="IPR013783">
    <property type="entry name" value="Ig-like_fold"/>
</dbReference>
<dbReference type="InterPro" id="IPR055354">
    <property type="entry name" value="DUF7507"/>
</dbReference>
<evidence type="ECO:0000259" key="1">
    <source>
        <dbReference type="Pfam" id="PF24346"/>
    </source>
</evidence>